<accession>A0ABT2ESG9</accession>
<keyword evidence="1" id="KW-1133">Transmembrane helix</keyword>
<organism evidence="2 3">
    <name type="scientific">Candidatus Fervidibacter sacchari</name>
    <dbReference type="NCBI Taxonomy" id="1448929"/>
    <lineage>
        <taxon>Bacteria</taxon>
        <taxon>Candidatus Fervidibacterota</taxon>
        <taxon>Candidatus Fervidibacter</taxon>
    </lineage>
</organism>
<evidence type="ECO:0000313" key="2">
    <source>
        <dbReference type="EMBL" id="MCS3920886.1"/>
    </source>
</evidence>
<proteinExistence type="predicted"/>
<gene>
    <name evidence="2" type="ORF">M2350_003323</name>
</gene>
<dbReference type="EMBL" id="JANUCP010000007">
    <property type="protein sequence ID" value="MCS3920886.1"/>
    <property type="molecule type" value="Genomic_DNA"/>
</dbReference>
<sequence length="321" mass="35633">MAEQKKPERQVTKEGEGKRFIVAPEAELEVVKARQKLAITTGVIALLLLLVGGGVAFLLMQKYQQGLAQLPTVQEKPASGLAQTLETQLQPSTNIAQVPQQQETPATGLVQAPPPPPTPFPVQQVQQGIPAQSLLEQPRPPQQFQPMPIQQPTIQPQKPAIPPGLLDYLEQLRRIEMQRKREASNYWIALQALEDLVKALQGVASTGDILNAPEYNPQKTLQTYDAYMQRFMMLRQWLHQLRPPPECQQLHQAYDRALLAHINAIGSLKQRILLKDMAGAALSGLTIQKQIDAALKVADNELASVCHRYGIAKPFDIGDNR</sequence>
<keyword evidence="1" id="KW-0472">Membrane</keyword>
<dbReference type="RefSeq" id="WP_259101165.1">
    <property type="nucleotide sequence ID" value="NZ_CP130454.1"/>
</dbReference>
<protein>
    <submittedName>
        <fullName evidence="2">Uncharacterized protein</fullName>
    </submittedName>
</protein>
<name>A0ABT2ESG9_9BACT</name>
<keyword evidence="3" id="KW-1185">Reference proteome</keyword>
<keyword evidence="1" id="KW-0812">Transmembrane</keyword>
<feature type="transmembrane region" description="Helical" evidence="1">
    <location>
        <begin position="37"/>
        <end position="60"/>
    </location>
</feature>
<evidence type="ECO:0000256" key="1">
    <source>
        <dbReference type="SAM" id="Phobius"/>
    </source>
</evidence>
<comment type="caution">
    <text evidence="2">The sequence shown here is derived from an EMBL/GenBank/DDBJ whole genome shotgun (WGS) entry which is preliminary data.</text>
</comment>
<evidence type="ECO:0000313" key="3">
    <source>
        <dbReference type="Proteomes" id="UP001204798"/>
    </source>
</evidence>
<reference evidence="2 3" key="1">
    <citation type="submission" date="2022-08" db="EMBL/GenBank/DDBJ databases">
        <title>Bacterial and archaeal communities from various locations to study Microbial Dark Matter (Phase II).</title>
        <authorList>
            <person name="Stepanauskas R."/>
        </authorList>
    </citation>
    <scope>NUCLEOTIDE SEQUENCE [LARGE SCALE GENOMIC DNA]</scope>
    <source>
        <strain evidence="2 3">PD1</strain>
    </source>
</reference>
<dbReference type="Proteomes" id="UP001204798">
    <property type="component" value="Unassembled WGS sequence"/>
</dbReference>